<reference evidence="2" key="1">
    <citation type="submission" date="2020-05" db="EMBL/GenBank/DDBJ databases">
        <authorList>
            <person name="Chiriac C."/>
            <person name="Salcher M."/>
            <person name="Ghai R."/>
            <person name="Kavagutti S V."/>
        </authorList>
    </citation>
    <scope>NUCLEOTIDE SEQUENCE</scope>
</reference>
<evidence type="ECO:0000313" key="2">
    <source>
        <dbReference type="EMBL" id="CAB5238242.1"/>
    </source>
</evidence>
<evidence type="ECO:0000256" key="1">
    <source>
        <dbReference type="SAM" id="Phobius"/>
    </source>
</evidence>
<proteinExistence type="predicted"/>
<protein>
    <submittedName>
        <fullName evidence="2">Bacteriophage holin HP1 family</fullName>
    </submittedName>
</protein>
<dbReference type="Pfam" id="PF16082">
    <property type="entry name" value="Phage_holin_2_4"/>
    <property type="match status" value="1"/>
</dbReference>
<feature type="transmembrane region" description="Helical" evidence="1">
    <location>
        <begin position="38"/>
        <end position="57"/>
    </location>
</feature>
<accession>A0A6J7XKJ5</accession>
<keyword evidence="1" id="KW-1133">Transmembrane helix</keyword>
<keyword evidence="1" id="KW-0472">Membrane</keyword>
<sequence>MEQHTAEAASAVATKAASVATYGGAGSAIFFGLTANEFGALCGVAIGFVGLVANIYFKHQHLKLARKEAGYD</sequence>
<gene>
    <name evidence="2" type="ORF">UFOVP164_7</name>
</gene>
<organism evidence="2">
    <name type="scientific">uncultured Caudovirales phage</name>
    <dbReference type="NCBI Taxonomy" id="2100421"/>
    <lineage>
        <taxon>Viruses</taxon>
        <taxon>Duplodnaviria</taxon>
        <taxon>Heunggongvirae</taxon>
        <taxon>Uroviricota</taxon>
        <taxon>Caudoviricetes</taxon>
        <taxon>Peduoviridae</taxon>
        <taxon>Maltschvirus</taxon>
        <taxon>Maltschvirus maltsch</taxon>
    </lineage>
</organism>
<keyword evidence="1" id="KW-0812">Transmembrane</keyword>
<name>A0A6J7XKJ5_9CAUD</name>
<dbReference type="InterPro" id="IPR032124">
    <property type="entry name" value="Phage_F116_holin"/>
</dbReference>
<dbReference type="EMBL" id="LR798458">
    <property type="protein sequence ID" value="CAB5238242.1"/>
    <property type="molecule type" value="Genomic_DNA"/>
</dbReference>